<dbReference type="Gene3D" id="1.10.10.10">
    <property type="entry name" value="Winged helix-like DNA-binding domain superfamily/Winged helix DNA-binding domain"/>
    <property type="match status" value="1"/>
</dbReference>
<dbReference type="EMBL" id="QLTW01000163">
    <property type="protein sequence ID" value="MBT9145761.1"/>
    <property type="molecule type" value="Genomic_DNA"/>
</dbReference>
<proteinExistence type="predicted"/>
<comment type="caution">
    <text evidence="2">The sequence shown here is derived from an EMBL/GenBank/DDBJ whole genome shotgun (WGS) entry which is preliminary data.</text>
</comment>
<organism evidence="2 3">
    <name type="scientific">Psychracetigena formicireducens</name>
    <dbReference type="NCBI Taxonomy" id="2986056"/>
    <lineage>
        <taxon>Bacteria</taxon>
        <taxon>Bacillati</taxon>
        <taxon>Candidatus Lithacetigenota</taxon>
        <taxon>Candidatus Psychracetigena</taxon>
    </lineage>
</organism>
<gene>
    <name evidence="2" type="ORF">DDT42_01638</name>
</gene>
<dbReference type="AlphaFoldDB" id="A0A9E2BJ29"/>
<dbReference type="InterPro" id="IPR036388">
    <property type="entry name" value="WH-like_DNA-bd_sf"/>
</dbReference>
<dbReference type="Pfam" id="PF08281">
    <property type="entry name" value="Sigma70_r4_2"/>
    <property type="match status" value="1"/>
</dbReference>
<protein>
    <recommendedName>
        <fullName evidence="1">RNA polymerase sigma factor 70 region 4 type 2 domain-containing protein</fullName>
    </recommendedName>
</protein>
<dbReference type="GO" id="GO:0016987">
    <property type="term" value="F:sigma factor activity"/>
    <property type="evidence" value="ECO:0007669"/>
    <property type="project" value="InterPro"/>
</dbReference>
<dbReference type="SUPFAM" id="SSF88659">
    <property type="entry name" value="Sigma3 and sigma4 domains of RNA polymerase sigma factors"/>
    <property type="match status" value="1"/>
</dbReference>
<reference evidence="2 3" key="1">
    <citation type="journal article" date="2021" name="bioRxiv">
        <title>Unique metabolic strategies in Hadean analogues reveal hints for primordial physiology.</title>
        <authorList>
            <person name="Nobu M.K."/>
            <person name="Nakai R."/>
            <person name="Tamazawa S."/>
            <person name="Mori H."/>
            <person name="Toyoda A."/>
            <person name="Ijiri A."/>
            <person name="Suzuki S."/>
            <person name="Kurokawa K."/>
            <person name="Kamagata Y."/>
            <person name="Tamaki H."/>
        </authorList>
    </citation>
    <scope>NUCLEOTIDE SEQUENCE [LARGE SCALE GENOMIC DNA]</scope>
    <source>
        <strain evidence="2">BS525</strain>
    </source>
</reference>
<name>A0A9E2BJ29_PSYF1</name>
<accession>A0A9E2BJ29</accession>
<dbReference type="GO" id="GO:0003677">
    <property type="term" value="F:DNA binding"/>
    <property type="evidence" value="ECO:0007669"/>
    <property type="project" value="InterPro"/>
</dbReference>
<dbReference type="InterPro" id="IPR013249">
    <property type="entry name" value="RNA_pol_sigma70_r4_t2"/>
</dbReference>
<evidence type="ECO:0000313" key="3">
    <source>
        <dbReference type="Proteomes" id="UP000811545"/>
    </source>
</evidence>
<evidence type="ECO:0000259" key="1">
    <source>
        <dbReference type="Pfam" id="PF08281"/>
    </source>
</evidence>
<sequence length="45" mass="5261">MLYLEESSYEEIADIMGITSNHVGVKLNRIKFKLKSLINNLENEY</sequence>
<dbReference type="InterPro" id="IPR013324">
    <property type="entry name" value="RNA_pol_sigma_r3/r4-like"/>
</dbReference>
<dbReference type="Proteomes" id="UP000811545">
    <property type="component" value="Unassembled WGS sequence"/>
</dbReference>
<evidence type="ECO:0000313" key="2">
    <source>
        <dbReference type="EMBL" id="MBT9145761.1"/>
    </source>
</evidence>
<dbReference type="GO" id="GO:0006352">
    <property type="term" value="P:DNA-templated transcription initiation"/>
    <property type="evidence" value="ECO:0007669"/>
    <property type="project" value="InterPro"/>
</dbReference>
<feature type="domain" description="RNA polymerase sigma factor 70 region 4 type 2" evidence="1">
    <location>
        <begin position="1"/>
        <end position="31"/>
    </location>
</feature>